<reference evidence="5 6" key="1">
    <citation type="submission" date="2019-03" db="EMBL/GenBank/DDBJ databases">
        <title>Genomics of glacier-inhabiting Cryobacterium strains.</title>
        <authorList>
            <person name="Liu Q."/>
            <person name="Xin Y.-H."/>
        </authorList>
    </citation>
    <scope>NUCLEOTIDE SEQUENCE [LARGE SCALE GENOMIC DNA]</scope>
    <source>
        <strain evidence="5 6">Sr47</strain>
    </source>
</reference>
<dbReference type="GO" id="GO:0016757">
    <property type="term" value="F:glycosyltransferase activity"/>
    <property type="evidence" value="ECO:0007669"/>
    <property type="project" value="UniProtKB-KW"/>
</dbReference>
<dbReference type="SUPFAM" id="SSF53448">
    <property type="entry name" value="Nucleotide-diphospho-sugar transferases"/>
    <property type="match status" value="1"/>
</dbReference>
<keyword evidence="3 5" id="KW-0808">Transferase</keyword>
<protein>
    <submittedName>
        <fullName evidence="5">Glycosyltransferase family 2 protein</fullName>
    </submittedName>
</protein>
<keyword evidence="4" id="KW-1133">Transmembrane helix</keyword>
<dbReference type="OrthoDB" id="9797391at2"/>
<dbReference type="Gene3D" id="3.90.550.10">
    <property type="entry name" value="Spore Coat Polysaccharide Biosynthesis Protein SpsA, Chain A"/>
    <property type="match status" value="1"/>
</dbReference>
<accession>A0A4R8UEN1</accession>
<keyword evidence="4" id="KW-0472">Membrane</keyword>
<organism evidence="5 6">
    <name type="scientific">Cryobacterium tagatosivorans</name>
    <dbReference type="NCBI Taxonomy" id="1259199"/>
    <lineage>
        <taxon>Bacteria</taxon>
        <taxon>Bacillati</taxon>
        <taxon>Actinomycetota</taxon>
        <taxon>Actinomycetes</taxon>
        <taxon>Micrococcales</taxon>
        <taxon>Microbacteriaceae</taxon>
        <taxon>Cryobacterium</taxon>
    </lineage>
</organism>
<gene>
    <name evidence="5" type="ORF">E3O23_10285</name>
</gene>
<evidence type="ECO:0000256" key="4">
    <source>
        <dbReference type="SAM" id="Phobius"/>
    </source>
</evidence>
<comment type="caution">
    <text evidence="5">The sequence shown here is derived from an EMBL/GenBank/DDBJ whole genome shotgun (WGS) entry which is preliminary data.</text>
</comment>
<dbReference type="Proteomes" id="UP000297866">
    <property type="component" value="Unassembled WGS sequence"/>
</dbReference>
<keyword evidence="2" id="KW-0328">Glycosyltransferase</keyword>
<dbReference type="RefSeq" id="WP_134490710.1">
    <property type="nucleotide sequence ID" value="NZ_SOEZ01000051.1"/>
</dbReference>
<dbReference type="Pfam" id="PF13641">
    <property type="entry name" value="Glyco_tranf_2_3"/>
    <property type="match status" value="1"/>
</dbReference>
<dbReference type="PANTHER" id="PTHR43630:SF1">
    <property type="entry name" value="POLY-BETA-1,6-N-ACETYL-D-GLUCOSAMINE SYNTHASE"/>
    <property type="match status" value="1"/>
</dbReference>
<dbReference type="AlphaFoldDB" id="A0A4R8UEN1"/>
<evidence type="ECO:0000313" key="6">
    <source>
        <dbReference type="Proteomes" id="UP000297866"/>
    </source>
</evidence>
<sequence length="492" mass="55282">MTWSDFVEGSRHVISAIMGLVATPVLIYFLVVNTSLLVLIGLAAWEFLRQNRRKGYAGREETVASQLAQGVSVVLPSYNEEAVIVTSVQAMLSMRYPRHEVIVVDDGSTDATFEHLRRAFELVPVQREVPSDLPTRGTIVDVHIPRDGRTRLVVVRKENSGKSDAINVGINAAVEPLVVFVDADSILDPDALIVVTKPFADDPTRVVATGGVIRAANGCKVVDGRIVEVNLAKPWIVRIQVVEYLRAFLLGRTGWSRFGALILISGAFGMFRRDVLVEVGGLNPDSIGEDFELVLRIHRHMIENRRDYRVQFVAEPVSWTEVPMTATVLRGQRKRWHRGLWETLWKYRGMAFNPRYGRVGLVAIPYYWAFELIAPLLELVGLILVVLGFALGVVSTPYALMFLAVAYGYAILVTLVAMAVEELTFHKYTRWRDLGTILLASVLENVGYRQATAWWRLEGWWASLRGKKQVWGTMTRQGFDDESCAVTRSERR</sequence>
<evidence type="ECO:0000313" key="5">
    <source>
        <dbReference type="EMBL" id="TFB50265.1"/>
    </source>
</evidence>
<comment type="similarity">
    <text evidence="1">Belongs to the glycosyltransferase 2 family.</text>
</comment>
<keyword evidence="6" id="KW-1185">Reference proteome</keyword>
<dbReference type="EMBL" id="SOEZ01000051">
    <property type="protein sequence ID" value="TFB50265.1"/>
    <property type="molecule type" value="Genomic_DNA"/>
</dbReference>
<keyword evidence="4" id="KW-0812">Transmembrane</keyword>
<feature type="transmembrane region" description="Helical" evidence="4">
    <location>
        <begin position="12"/>
        <end position="45"/>
    </location>
</feature>
<dbReference type="CDD" id="cd06423">
    <property type="entry name" value="CESA_like"/>
    <property type="match status" value="1"/>
</dbReference>
<dbReference type="InterPro" id="IPR029044">
    <property type="entry name" value="Nucleotide-diphossugar_trans"/>
</dbReference>
<name>A0A4R8UEN1_9MICO</name>
<feature type="transmembrane region" description="Helical" evidence="4">
    <location>
        <begin position="366"/>
        <end position="392"/>
    </location>
</feature>
<evidence type="ECO:0000256" key="1">
    <source>
        <dbReference type="ARBA" id="ARBA00006739"/>
    </source>
</evidence>
<feature type="transmembrane region" description="Helical" evidence="4">
    <location>
        <begin position="398"/>
        <end position="420"/>
    </location>
</feature>
<dbReference type="PANTHER" id="PTHR43630">
    <property type="entry name" value="POLY-BETA-1,6-N-ACETYL-D-GLUCOSAMINE SYNTHASE"/>
    <property type="match status" value="1"/>
</dbReference>
<evidence type="ECO:0000256" key="2">
    <source>
        <dbReference type="ARBA" id="ARBA00022676"/>
    </source>
</evidence>
<proteinExistence type="inferred from homology"/>
<evidence type="ECO:0000256" key="3">
    <source>
        <dbReference type="ARBA" id="ARBA00022679"/>
    </source>
</evidence>